<dbReference type="AlphaFoldDB" id="A0A383EBB6"/>
<dbReference type="GO" id="GO:0005886">
    <property type="term" value="C:plasma membrane"/>
    <property type="evidence" value="ECO:0007669"/>
    <property type="project" value="UniProtKB-SubCell"/>
</dbReference>
<dbReference type="EMBL" id="UINC01224335">
    <property type="protein sequence ID" value="SVE53914.1"/>
    <property type="molecule type" value="Genomic_DNA"/>
</dbReference>
<evidence type="ECO:0000256" key="9">
    <source>
        <dbReference type="SAM" id="Phobius"/>
    </source>
</evidence>
<dbReference type="InterPro" id="IPR019127">
    <property type="entry name" value="Exosortase"/>
</dbReference>
<name>A0A383EBB6_9ZZZZ</name>
<evidence type="ECO:0000256" key="7">
    <source>
        <dbReference type="ARBA" id="ARBA00023136"/>
    </source>
</evidence>
<feature type="non-terminal residue" evidence="10">
    <location>
        <position position="1"/>
    </location>
</feature>
<proteinExistence type="predicted"/>
<comment type="subcellular location">
    <subcellularLocation>
        <location evidence="1">Cell membrane</location>
        <topology evidence="1">Multi-pass membrane protein</topology>
    </subcellularLocation>
</comment>
<dbReference type="Pfam" id="PF09721">
    <property type="entry name" value="Exosortase_EpsH"/>
    <property type="match status" value="1"/>
</dbReference>
<feature type="transmembrane region" description="Helical" evidence="9">
    <location>
        <begin position="27"/>
        <end position="51"/>
    </location>
</feature>
<evidence type="ECO:0000256" key="1">
    <source>
        <dbReference type="ARBA" id="ARBA00004651"/>
    </source>
</evidence>
<evidence type="ECO:0008006" key="11">
    <source>
        <dbReference type="Google" id="ProtNLM"/>
    </source>
</evidence>
<keyword evidence="7 9" id="KW-0472">Membrane</keyword>
<evidence type="ECO:0000256" key="4">
    <source>
        <dbReference type="ARBA" id="ARBA00022692"/>
    </source>
</evidence>
<keyword evidence="2" id="KW-1003">Cell membrane</keyword>
<keyword evidence="6 9" id="KW-1133">Transmembrane helix</keyword>
<evidence type="ECO:0000256" key="3">
    <source>
        <dbReference type="ARBA" id="ARBA00022670"/>
    </source>
</evidence>
<accession>A0A383EBB6</accession>
<feature type="transmembrane region" description="Helical" evidence="9">
    <location>
        <begin position="63"/>
        <end position="86"/>
    </location>
</feature>
<feature type="region of interest" description="Disordered" evidence="8">
    <location>
        <begin position="135"/>
        <end position="155"/>
    </location>
</feature>
<evidence type="ECO:0000256" key="8">
    <source>
        <dbReference type="SAM" id="MobiDB-lite"/>
    </source>
</evidence>
<dbReference type="GO" id="GO:0006508">
    <property type="term" value="P:proteolysis"/>
    <property type="evidence" value="ECO:0007669"/>
    <property type="project" value="UniProtKB-KW"/>
</dbReference>
<feature type="transmembrane region" description="Helical" evidence="9">
    <location>
        <begin position="112"/>
        <end position="130"/>
    </location>
</feature>
<keyword evidence="4 9" id="KW-0812">Transmembrane</keyword>
<keyword evidence="5" id="KW-0378">Hydrolase</keyword>
<sequence length="155" mass="16644">WILRTLLGVEIVQQGVKILDTQGRFEFGIAAACAGLRSLIVTLAFSTIYGFVAFTRRWKMTVIILSAFPLAMAGNMLRMTTIILAAELTESINGSGGQAAGDFFHGNALLNLMPYVTAFVGMFVLGRLIGEDGHSNPGESEVDSDAELTKEGVNE</sequence>
<gene>
    <name evidence="10" type="ORF">METZ01_LOCUS506768</name>
</gene>
<evidence type="ECO:0000313" key="10">
    <source>
        <dbReference type="EMBL" id="SVE53914.1"/>
    </source>
</evidence>
<keyword evidence="3" id="KW-0645">Protease</keyword>
<evidence type="ECO:0000256" key="6">
    <source>
        <dbReference type="ARBA" id="ARBA00022989"/>
    </source>
</evidence>
<dbReference type="InterPro" id="IPR026392">
    <property type="entry name" value="Exo/Archaeosortase_dom"/>
</dbReference>
<protein>
    <recommendedName>
        <fullName evidence="11">Exosortase/archaeosortase family protein</fullName>
    </recommendedName>
</protein>
<reference evidence="10" key="1">
    <citation type="submission" date="2018-05" db="EMBL/GenBank/DDBJ databases">
        <authorList>
            <person name="Lanie J.A."/>
            <person name="Ng W.-L."/>
            <person name="Kazmierczak K.M."/>
            <person name="Andrzejewski T.M."/>
            <person name="Davidsen T.M."/>
            <person name="Wayne K.J."/>
            <person name="Tettelin H."/>
            <person name="Glass J.I."/>
            <person name="Rusch D."/>
            <person name="Podicherti R."/>
            <person name="Tsui H.-C.T."/>
            <person name="Winkler M.E."/>
        </authorList>
    </citation>
    <scope>NUCLEOTIDE SEQUENCE</scope>
</reference>
<dbReference type="GO" id="GO:0008233">
    <property type="term" value="F:peptidase activity"/>
    <property type="evidence" value="ECO:0007669"/>
    <property type="project" value="UniProtKB-KW"/>
</dbReference>
<organism evidence="10">
    <name type="scientific">marine metagenome</name>
    <dbReference type="NCBI Taxonomy" id="408172"/>
    <lineage>
        <taxon>unclassified sequences</taxon>
        <taxon>metagenomes</taxon>
        <taxon>ecological metagenomes</taxon>
    </lineage>
</organism>
<dbReference type="NCBIfam" id="TIGR04178">
    <property type="entry name" value="exo_archaeo"/>
    <property type="match status" value="1"/>
</dbReference>
<evidence type="ECO:0000256" key="5">
    <source>
        <dbReference type="ARBA" id="ARBA00022801"/>
    </source>
</evidence>
<evidence type="ECO:0000256" key="2">
    <source>
        <dbReference type="ARBA" id="ARBA00022475"/>
    </source>
</evidence>